<dbReference type="STRING" id="715226.ABI_06690"/>
<dbReference type="Pfam" id="PF13460">
    <property type="entry name" value="NAD_binding_10"/>
    <property type="match status" value="1"/>
</dbReference>
<name>F4QL12_9CAUL</name>
<evidence type="ECO:0000313" key="2">
    <source>
        <dbReference type="EMBL" id="EGF92235.1"/>
    </source>
</evidence>
<dbReference type="PANTHER" id="PTHR12126:SF11">
    <property type="entry name" value="NADH DEHYDROGENASE [UBIQUINONE] 1 ALPHA SUBCOMPLEX SUBUNIT 9, MITOCHONDRIAL"/>
    <property type="match status" value="1"/>
</dbReference>
<dbReference type="OrthoDB" id="9776313at2"/>
<protein>
    <submittedName>
        <fullName evidence="2">NADH dehydrogenase ubiquinone 1 alpha subcomplex subunit 9</fullName>
    </submittedName>
</protein>
<dbReference type="InterPro" id="IPR016040">
    <property type="entry name" value="NAD(P)-bd_dom"/>
</dbReference>
<dbReference type="Proteomes" id="UP000006512">
    <property type="component" value="Unassembled WGS sequence"/>
</dbReference>
<keyword evidence="2" id="KW-0830">Ubiquinone</keyword>
<keyword evidence="3" id="KW-1185">Reference proteome</keyword>
<reference evidence="3" key="1">
    <citation type="submission" date="2011-03" db="EMBL/GenBank/DDBJ databases">
        <title>Draft genome sequence of Brevundimonas diminuta.</title>
        <authorList>
            <person name="Brown P.J.B."/>
            <person name="Buechlein A."/>
            <person name="Hemmerich C."/>
            <person name="Brun Y.V."/>
        </authorList>
    </citation>
    <scope>NUCLEOTIDE SEQUENCE [LARGE SCALE GENOMIC DNA]</scope>
    <source>
        <strain evidence="3">C19</strain>
    </source>
</reference>
<dbReference type="PANTHER" id="PTHR12126">
    <property type="entry name" value="NADH-UBIQUINONE OXIDOREDUCTASE 39 KDA SUBUNIT-RELATED"/>
    <property type="match status" value="1"/>
</dbReference>
<evidence type="ECO:0000313" key="3">
    <source>
        <dbReference type="Proteomes" id="UP000006512"/>
    </source>
</evidence>
<dbReference type="FunFam" id="3.40.50.720:FF:000702">
    <property type="entry name" value="NADH dehydrogenase (Ubiquinone)"/>
    <property type="match status" value="1"/>
</dbReference>
<gene>
    <name evidence="2" type="ORF">ABI_06690</name>
</gene>
<dbReference type="HOGENOM" id="CLU_007383_6_5_5"/>
<organism evidence="2 3">
    <name type="scientific">Asticcacaulis biprosthecium C19</name>
    <dbReference type="NCBI Taxonomy" id="715226"/>
    <lineage>
        <taxon>Bacteria</taxon>
        <taxon>Pseudomonadati</taxon>
        <taxon>Pseudomonadota</taxon>
        <taxon>Alphaproteobacteria</taxon>
        <taxon>Caulobacterales</taxon>
        <taxon>Caulobacteraceae</taxon>
        <taxon>Asticcacaulis</taxon>
    </lineage>
</organism>
<dbReference type="eggNOG" id="COG0702">
    <property type="taxonomic scope" value="Bacteria"/>
</dbReference>
<dbReference type="CDD" id="cd05271">
    <property type="entry name" value="NDUFA9_like_SDR_a"/>
    <property type="match status" value="1"/>
</dbReference>
<proteinExistence type="predicted"/>
<dbReference type="RefSeq" id="WP_006271410.1">
    <property type="nucleotide sequence ID" value="NZ_GL883077.1"/>
</dbReference>
<evidence type="ECO:0000259" key="1">
    <source>
        <dbReference type="Pfam" id="PF13460"/>
    </source>
</evidence>
<dbReference type="GO" id="GO:0044877">
    <property type="term" value="F:protein-containing complex binding"/>
    <property type="evidence" value="ECO:0007669"/>
    <property type="project" value="TreeGrafter"/>
</dbReference>
<dbReference type="AlphaFoldDB" id="F4QL12"/>
<sequence length="323" mass="34373">MTRVVTVFGGSGFLGKQVVRLLARSNWRVRVAVRHLAMAYDVKPMGDVGQIQVVRCDVRRDSEIEAALKGADACVNLVGLLYETLSAKFDAVHRHAATKMAQICAAKGIKDFVQVSALGADPKSSSAYASSKGWAEDGVRKAIPTAVIIRPSIIFGQGDGFFTMLAAQLKLFPVIPAFGGAENKFQPVYVGDVAGAVAKTLGNASAYGKVYELGGPEVFAFKDLIAYVGKEIQQPRPLVWAPFFVARMIGLAGDVQAGVHGMLSVVPAPLLTTDQVLLLQKDNVVPKGALGLKDLGIAATAVESIAPTYLWRFRKNGQFAIAA</sequence>
<dbReference type="InterPro" id="IPR036291">
    <property type="entry name" value="NAD(P)-bd_dom_sf"/>
</dbReference>
<dbReference type="Gene3D" id="3.40.50.720">
    <property type="entry name" value="NAD(P)-binding Rossmann-like Domain"/>
    <property type="match status" value="1"/>
</dbReference>
<dbReference type="EMBL" id="GL883077">
    <property type="protein sequence ID" value="EGF92235.1"/>
    <property type="molecule type" value="Genomic_DNA"/>
</dbReference>
<dbReference type="SUPFAM" id="SSF51735">
    <property type="entry name" value="NAD(P)-binding Rossmann-fold domains"/>
    <property type="match status" value="1"/>
</dbReference>
<feature type="domain" description="NAD(P)-binding" evidence="1">
    <location>
        <begin position="9"/>
        <end position="152"/>
    </location>
</feature>
<dbReference type="InterPro" id="IPR051207">
    <property type="entry name" value="ComplexI_NDUFA9_subunit"/>
</dbReference>
<accession>F4QL12</accession>